<keyword evidence="10" id="KW-0862">Zinc</keyword>
<evidence type="ECO:0000256" key="3">
    <source>
        <dbReference type="ARBA" id="ARBA00007823"/>
    </source>
</evidence>
<dbReference type="PaxDb" id="284590-Q6CJR0"/>
<dbReference type="InParanoid" id="Q6CJR0"/>
<evidence type="ECO:0000259" key="11">
    <source>
        <dbReference type="Pfam" id="PF13691"/>
    </source>
</evidence>
<dbReference type="KEGG" id="kla:KLLA0_F16665g"/>
<organism evidence="12 13">
    <name type="scientific">Kluyveromyces lactis (strain ATCC 8585 / CBS 2359 / DSM 70799 / NBRC 1267 / NRRL Y-1140 / WM37)</name>
    <name type="common">Yeast</name>
    <name type="synonym">Candida sphaerica</name>
    <dbReference type="NCBI Taxonomy" id="284590"/>
    <lineage>
        <taxon>Eukaryota</taxon>
        <taxon>Fungi</taxon>
        <taxon>Dikarya</taxon>
        <taxon>Ascomycota</taxon>
        <taxon>Saccharomycotina</taxon>
        <taxon>Saccharomycetes</taxon>
        <taxon>Saccharomycetales</taxon>
        <taxon>Saccharomycetaceae</taxon>
        <taxon>Kluyveromyces</taxon>
    </lineage>
</organism>
<dbReference type="InterPro" id="IPR027794">
    <property type="entry name" value="tRNase_Z_dom"/>
</dbReference>
<dbReference type="GO" id="GO:0005739">
    <property type="term" value="C:mitochondrion"/>
    <property type="evidence" value="ECO:0007669"/>
    <property type="project" value="TreeGrafter"/>
</dbReference>
<dbReference type="CDD" id="cd07718">
    <property type="entry name" value="RNaseZ_ELAC1_ELAC2-C-term-like_MBL-fold"/>
    <property type="match status" value="1"/>
</dbReference>
<dbReference type="InterPro" id="IPR047151">
    <property type="entry name" value="RNZ2-like"/>
</dbReference>
<evidence type="ECO:0000256" key="8">
    <source>
        <dbReference type="ARBA" id="ARBA00022759"/>
    </source>
</evidence>
<dbReference type="OMA" id="INYICQL"/>
<dbReference type="FunCoup" id="Q6CJR0">
    <property type="interactions" value="1253"/>
</dbReference>
<evidence type="ECO:0000256" key="2">
    <source>
        <dbReference type="ARBA" id="ARBA00001947"/>
    </source>
</evidence>
<dbReference type="PANTHER" id="PTHR12553:SF49">
    <property type="entry name" value="ZINC PHOSPHODIESTERASE ELAC PROTEIN 2"/>
    <property type="match status" value="1"/>
</dbReference>
<evidence type="ECO:0000256" key="4">
    <source>
        <dbReference type="ARBA" id="ARBA00012477"/>
    </source>
</evidence>
<dbReference type="PANTHER" id="PTHR12553">
    <property type="entry name" value="ZINC PHOSPHODIESTERASE ELAC PROTEIN 2"/>
    <property type="match status" value="1"/>
</dbReference>
<dbReference type="SUPFAM" id="SSF56281">
    <property type="entry name" value="Metallo-hydrolase/oxidoreductase"/>
    <property type="match status" value="2"/>
</dbReference>
<dbReference type="GO" id="GO:1990180">
    <property type="term" value="P:mitochondrial tRNA 3'-end processing"/>
    <property type="evidence" value="ECO:0007669"/>
    <property type="project" value="TreeGrafter"/>
</dbReference>
<keyword evidence="8" id="KW-0255">Endonuclease</keyword>
<keyword evidence="13" id="KW-1185">Reference proteome</keyword>
<reference evidence="12 13" key="1">
    <citation type="journal article" date="2004" name="Nature">
        <title>Genome evolution in yeasts.</title>
        <authorList>
            <consortium name="Genolevures"/>
            <person name="Dujon B."/>
            <person name="Sherman D."/>
            <person name="Fischer G."/>
            <person name="Durrens P."/>
            <person name="Casaregola S."/>
            <person name="Lafontaine I."/>
            <person name="de Montigny J."/>
            <person name="Marck C."/>
            <person name="Neuveglise C."/>
            <person name="Talla E."/>
            <person name="Goffard N."/>
            <person name="Frangeul L."/>
            <person name="Aigle M."/>
            <person name="Anthouard V."/>
            <person name="Babour A."/>
            <person name="Barbe V."/>
            <person name="Barnay S."/>
            <person name="Blanchin S."/>
            <person name="Beckerich J.M."/>
            <person name="Beyne E."/>
            <person name="Bleykasten C."/>
            <person name="Boisrame A."/>
            <person name="Boyer J."/>
            <person name="Cattolico L."/>
            <person name="Confanioleri F."/>
            <person name="de Daruvar A."/>
            <person name="Despons L."/>
            <person name="Fabre E."/>
            <person name="Fairhead C."/>
            <person name="Ferry-Dumazet H."/>
            <person name="Groppi A."/>
            <person name="Hantraye F."/>
            <person name="Hennequin C."/>
            <person name="Jauniaux N."/>
            <person name="Joyet P."/>
            <person name="Kachouri R."/>
            <person name="Kerrest A."/>
            <person name="Koszul R."/>
            <person name="Lemaire M."/>
            <person name="Lesur I."/>
            <person name="Ma L."/>
            <person name="Muller H."/>
            <person name="Nicaud J.M."/>
            <person name="Nikolski M."/>
            <person name="Oztas S."/>
            <person name="Ozier-Kalogeropoulos O."/>
            <person name="Pellenz S."/>
            <person name="Potier S."/>
            <person name="Richard G.F."/>
            <person name="Straub M.L."/>
            <person name="Suleau A."/>
            <person name="Swennene D."/>
            <person name="Tekaia F."/>
            <person name="Wesolowski-Louvel M."/>
            <person name="Westhof E."/>
            <person name="Wirth B."/>
            <person name="Zeniou-Meyer M."/>
            <person name="Zivanovic I."/>
            <person name="Bolotin-Fukuhara M."/>
            <person name="Thierry A."/>
            <person name="Bouchier C."/>
            <person name="Caudron B."/>
            <person name="Scarpelli C."/>
            <person name="Gaillardin C."/>
            <person name="Weissenbach J."/>
            <person name="Wincker P."/>
            <person name="Souciet J.L."/>
        </authorList>
    </citation>
    <scope>NUCLEOTIDE SEQUENCE [LARGE SCALE GENOMIC DNA]</scope>
    <source>
        <strain evidence="13">ATCC 8585 / CBS 2359 / DSM 70799 / NBRC 1267 / NRRL Y-1140 / WM37</strain>
    </source>
</reference>
<dbReference type="GO" id="GO:0042781">
    <property type="term" value="F:3'-tRNA processing endoribonuclease activity"/>
    <property type="evidence" value="ECO:0007669"/>
    <property type="project" value="UniProtKB-EC"/>
</dbReference>
<dbReference type="AlphaFoldDB" id="Q6CJR0"/>
<dbReference type="eggNOG" id="KOG2121">
    <property type="taxonomic scope" value="Eukaryota"/>
</dbReference>
<accession>Q6CJR0</accession>
<evidence type="ECO:0000256" key="6">
    <source>
        <dbReference type="ARBA" id="ARBA00022722"/>
    </source>
</evidence>
<evidence type="ECO:0000256" key="1">
    <source>
        <dbReference type="ARBA" id="ARBA00000402"/>
    </source>
</evidence>
<keyword evidence="7" id="KW-0479">Metal-binding</keyword>
<sequence length="822" mass="92878">MYQLIPITHPCLDTKQPLLLLQSDHGDKYFFGKIGEGSQRACNESKVKFGKLNGIFLTGEMDYSCIGGLPGLILTASDQGKKDISIFYGSNILDYVVSTWRYFVFRFGLDLKVSTLKNSECYQDSTITVKSIVISNSANVDQCVQQHQSLGFTNGLKNIIARMFPEVNPTDEQDPSANSTLNVDIPPEAIGAKNLTTSYELTFPAVRGKFNVEEAKRLGVPKGRLYAELAKGNSITLEDGTVINSDQVLSETRNFGKVLVLDIPSNKYIPRFIDEFKNYPTDQLSAIYYFLGDEVTITDDLFQFFDTFSDDQIQHYVSHSSISPNTIAYESAAIATLKLKALQVESYNIPITDRVYSREFFHCFPKDLPEGSSLVQQQEHVPSCLVKNENMHVFEKMKGIALEPFTVGKENMVIHESQLPTAKQSSTIDELYESHVVPLCIEGSSLERTVHEQVHVNNFDNKTKLNEIEIISLGTGSALPSKYRNVISTLVKIPYTEVDGTVVNRSILLDAGENTLGTIHRTIPDIDVPKLFRDVKLIYLSHLHADHHLGIASLIKEWYKHNKHTADKLYVITPWQYNIFVREWFSLEDPAILSRIEYISCEHLKAGDDIRKQTKPLSMDVDGTYATKGRKDLEHDEESAVKDTAKIKKLMQNLRLMSFRTCPAIHCDWAYCNSISFFLSARSKELFKLSYSGDTRPNFNQFARGIGKNSDLLIHEATLENELKVEAMKKRHSTINEAIKVSNTMNARKLLLTHFSQRYPKVPNTNRSIKLNARELCFAFDGMIVSFNELGKQQDKIDLLGSIFVEEENDAKKEDVKGLGNI</sequence>
<dbReference type="STRING" id="284590.Q6CJR0"/>
<feature type="domain" description="tRNase Z endonuclease" evidence="11">
    <location>
        <begin position="7"/>
        <end position="68"/>
    </location>
</feature>
<protein>
    <recommendedName>
        <fullName evidence="4">ribonuclease Z</fullName>
        <ecNumber evidence="4">3.1.26.11</ecNumber>
    </recommendedName>
</protein>
<keyword evidence="6" id="KW-0540">Nuclease</keyword>
<dbReference type="EC" id="3.1.26.11" evidence="4"/>
<comment type="catalytic activity">
    <reaction evidence="1">
        <text>Endonucleolytic cleavage of RNA, removing extra 3' nucleotides from tRNA precursor, generating 3' termini of tRNAs. A 3'-hydroxy group is left at the tRNA terminus and a 5'-phosphoryl group is left at the trailer molecule.</text>
        <dbReference type="EC" id="3.1.26.11"/>
    </reaction>
</comment>
<evidence type="ECO:0000256" key="5">
    <source>
        <dbReference type="ARBA" id="ARBA00022694"/>
    </source>
</evidence>
<comment type="similarity">
    <text evidence="3">Belongs to the RNase Z family.</text>
</comment>
<evidence type="ECO:0000256" key="10">
    <source>
        <dbReference type="ARBA" id="ARBA00022833"/>
    </source>
</evidence>
<dbReference type="InterPro" id="IPR036866">
    <property type="entry name" value="RibonucZ/Hydroxyglut_hydro"/>
</dbReference>
<dbReference type="Proteomes" id="UP000000598">
    <property type="component" value="Chromosome F"/>
</dbReference>
<evidence type="ECO:0000256" key="9">
    <source>
        <dbReference type="ARBA" id="ARBA00022801"/>
    </source>
</evidence>
<comment type="cofactor">
    <cofactor evidence="2">
        <name>Zn(2+)</name>
        <dbReference type="ChEBI" id="CHEBI:29105"/>
    </cofactor>
</comment>
<dbReference type="GO" id="GO:0046872">
    <property type="term" value="F:metal ion binding"/>
    <property type="evidence" value="ECO:0007669"/>
    <property type="project" value="UniProtKB-KW"/>
</dbReference>
<name>Q6CJR0_KLULA</name>
<dbReference type="EMBL" id="CR382126">
    <property type="protein sequence ID" value="CAG98537.1"/>
    <property type="molecule type" value="Genomic_DNA"/>
</dbReference>
<evidence type="ECO:0000313" key="12">
    <source>
        <dbReference type="EMBL" id="CAG98537.1"/>
    </source>
</evidence>
<keyword evidence="5" id="KW-0819">tRNA processing</keyword>
<gene>
    <name evidence="12" type="ORF">KLLA0_F16665g</name>
</gene>
<dbReference type="FunFam" id="3.60.15.10:FF:000065">
    <property type="entry name" value="Ribonuclease Z"/>
    <property type="match status" value="1"/>
</dbReference>
<dbReference type="Pfam" id="PF13691">
    <property type="entry name" value="Lactamase_B_4"/>
    <property type="match status" value="1"/>
</dbReference>
<evidence type="ECO:0000256" key="7">
    <source>
        <dbReference type="ARBA" id="ARBA00022723"/>
    </source>
</evidence>
<evidence type="ECO:0000313" key="13">
    <source>
        <dbReference type="Proteomes" id="UP000000598"/>
    </source>
</evidence>
<keyword evidence="9" id="KW-0378">Hydrolase</keyword>
<dbReference type="HOGENOM" id="CLU_006220_0_0_1"/>
<dbReference type="Gene3D" id="3.60.15.10">
    <property type="entry name" value="Ribonuclease Z/Hydroxyacylglutathione hydrolase-like"/>
    <property type="match status" value="2"/>
</dbReference>
<proteinExistence type="inferred from homology"/>